<dbReference type="EMBL" id="QXFX01000456">
    <property type="protein sequence ID" value="KAE9115023.1"/>
    <property type="molecule type" value="Genomic_DNA"/>
</dbReference>
<dbReference type="Proteomes" id="UP000488956">
    <property type="component" value="Unassembled WGS sequence"/>
</dbReference>
<protein>
    <submittedName>
        <fullName evidence="1">Uncharacterized protein</fullName>
    </submittedName>
</protein>
<gene>
    <name evidence="1" type="ORF">PF007_g10401</name>
    <name evidence="2" type="ORF">PF010_g9501</name>
</gene>
<accession>A0A6A3SIW1</accession>
<dbReference type="Proteomes" id="UP000441208">
    <property type="component" value="Unassembled WGS sequence"/>
</dbReference>
<proteinExistence type="predicted"/>
<evidence type="ECO:0000313" key="3">
    <source>
        <dbReference type="Proteomes" id="UP000441208"/>
    </source>
</evidence>
<dbReference type="EMBL" id="QXFZ01000490">
    <property type="protein sequence ID" value="KAE9114366.1"/>
    <property type="molecule type" value="Genomic_DNA"/>
</dbReference>
<evidence type="ECO:0000313" key="1">
    <source>
        <dbReference type="EMBL" id="KAE9114366.1"/>
    </source>
</evidence>
<reference evidence="1 3" key="1">
    <citation type="submission" date="2018-08" db="EMBL/GenBank/DDBJ databases">
        <title>Genomic investigation of the strawberry pathogen Phytophthora fragariae indicates pathogenicity is determined by transcriptional variation in three key races.</title>
        <authorList>
            <person name="Adams T.M."/>
            <person name="Armitage A.D."/>
            <person name="Sobczyk M.K."/>
            <person name="Bates H.J."/>
            <person name="Dunwell J.M."/>
            <person name="Nellist C.F."/>
            <person name="Harrison R.J."/>
        </authorList>
    </citation>
    <scope>NUCLEOTIDE SEQUENCE [LARGE SCALE GENOMIC DNA]</scope>
    <source>
        <strain evidence="1 3">NOV-71</strain>
        <strain evidence="2 4">ONT-3</strain>
    </source>
</reference>
<organism evidence="1 3">
    <name type="scientific">Phytophthora fragariae</name>
    <dbReference type="NCBI Taxonomy" id="53985"/>
    <lineage>
        <taxon>Eukaryota</taxon>
        <taxon>Sar</taxon>
        <taxon>Stramenopiles</taxon>
        <taxon>Oomycota</taxon>
        <taxon>Peronosporomycetes</taxon>
        <taxon>Peronosporales</taxon>
        <taxon>Peronosporaceae</taxon>
        <taxon>Phytophthora</taxon>
    </lineage>
</organism>
<sequence>MRVISATPKPLASICSVTAGATVSTILASVTTVSPVTEGATVSTALASVATVSPATAGATVSTWSLRRVTVHAYFVFSKPTVQFDRVLR</sequence>
<dbReference type="AlphaFoldDB" id="A0A6A3SIW1"/>
<name>A0A6A3SIW1_9STRA</name>
<evidence type="ECO:0000313" key="2">
    <source>
        <dbReference type="EMBL" id="KAE9115023.1"/>
    </source>
</evidence>
<evidence type="ECO:0000313" key="4">
    <source>
        <dbReference type="Proteomes" id="UP000488956"/>
    </source>
</evidence>
<comment type="caution">
    <text evidence="1">The sequence shown here is derived from an EMBL/GenBank/DDBJ whole genome shotgun (WGS) entry which is preliminary data.</text>
</comment>